<organism evidence="4 5">
    <name type="scientific">Fibrella aestuarina BUZ 2</name>
    <dbReference type="NCBI Taxonomy" id="1166018"/>
    <lineage>
        <taxon>Bacteria</taxon>
        <taxon>Pseudomonadati</taxon>
        <taxon>Bacteroidota</taxon>
        <taxon>Cytophagia</taxon>
        <taxon>Cytophagales</taxon>
        <taxon>Spirosomataceae</taxon>
        <taxon>Fibrella</taxon>
    </lineage>
</organism>
<dbReference type="EMBL" id="HE796683">
    <property type="protein sequence ID" value="CCH02509.1"/>
    <property type="molecule type" value="Genomic_DNA"/>
</dbReference>
<dbReference type="InterPro" id="IPR002068">
    <property type="entry name" value="A-crystallin/Hsp20_dom"/>
</dbReference>
<proteinExistence type="inferred from homology"/>
<evidence type="ECO:0000256" key="2">
    <source>
        <dbReference type="RuleBase" id="RU003616"/>
    </source>
</evidence>
<keyword evidence="5" id="KW-1185">Reference proteome</keyword>
<gene>
    <name evidence="4" type="ORF">FAES_4510</name>
</gene>
<reference evidence="4 5" key="1">
    <citation type="journal article" date="2012" name="J. Bacteriol.">
        <title>Genome Sequence of Fibrella aestuarina BUZ 2T, a Filamentous Marine Bacterium.</title>
        <authorList>
            <person name="Filippini M."/>
            <person name="Qi W."/>
            <person name="Blom J."/>
            <person name="Goesmann A."/>
            <person name="Smits T.H."/>
            <person name="Bagheri H.C."/>
        </authorList>
    </citation>
    <scope>NUCLEOTIDE SEQUENCE [LARGE SCALE GENOMIC DNA]</scope>
    <source>
        <strain evidence="5">BUZ 2T</strain>
    </source>
</reference>
<evidence type="ECO:0000256" key="1">
    <source>
        <dbReference type="PROSITE-ProRule" id="PRU00285"/>
    </source>
</evidence>
<dbReference type="AlphaFoldDB" id="I0KEF6"/>
<dbReference type="Pfam" id="PF00011">
    <property type="entry name" value="HSP20"/>
    <property type="match status" value="1"/>
</dbReference>
<evidence type="ECO:0000313" key="5">
    <source>
        <dbReference type="Proteomes" id="UP000011058"/>
    </source>
</evidence>
<comment type="similarity">
    <text evidence="1 2">Belongs to the small heat shock protein (HSP20) family.</text>
</comment>
<dbReference type="CDD" id="cd06464">
    <property type="entry name" value="ACD_sHsps-like"/>
    <property type="match status" value="1"/>
</dbReference>
<dbReference type="STRING" id="1166018.FAES_4510"/>
<dbReference type="PROSITE" id="PS01031">
    <property type="entry name" value="SHSP"/>
    <property type="match status" value="1"/>
</dbReference>
<accession>I0KEF6</accession>
<dbReference type="Proteomes" id="UP000011058">
    <property type="component" value="Chromosome"/>
</dbReference>
<keyword evidence="4" id="KW-0346">Stress response</keyword>
<dbReference type="InterPro" id="IPR031107">
    <property type="entry name" value="Small_HSP"/>
</dbReference>
<feature type="domain" description="SHSP" evidence="3">
    <location>
        <begin position="39"/>
        <end position="151"/>
    </location>
</feature>
<dbReference type="SUPFAM" id="SSF49764">
    <property type="entry name" value="HSP20-like chaperones"/>
    <property type="match status" value="1"/>
</dbReference>
<evidence type="ECO:0000313" key="4">
    <source>
        <dbReference type="EMBL" id="CCH02509.1"/>
    </source>
</evidence>
<evidence type="ECO:0000259" key="3">
    <source>
        <dbReference type="PROSITE" id="PS01031"/>
    </source>
</evidence>
<dbReference type="PANTHER" id="PTHR11527">
    <property type="entry name" value="HEAT-SHOCK PROTEIN 20 FAMILY MEMBER"/>
    <property type="match status" value="1"/>
</dbReference>
<dbReference type="InterPro" id="IPR008978">
    <property type="entry name" value="HSP20-like_chaperone"/>
</dbReference>
<dbReference type="KEGG" id="fae:FAES_4510"/>
<sequence length="151" mass="16966">MQLTNTTMNTLARVNNMPTLLDTFFGPSLMTRPYVTRYAQPTLTTPAVNVKDTEAAYQIDVAAPGAKKEDFGLSLNQNVLTISFKHEKNTEETNDNYVRKEFAFQSFERSFRLPKTVNAEGIKATYTDGILSVELPKMEEPKPEVKQIAIA</sequence>
<protein>
    <submittedName>
        <fullName evidence="4">Small heat shock protein C4</fullName>
    </submittedName>
</protein>
<dbReference type="Gene3D" id="2.60.40.790">
    <property type="match status" value="1"/>
</dbReference>
<dbReference type="eggNOG" id="COG0071">
    <property type="taxonomic scope" value="Bacteria"/>
</dbReference>
<dbReference type="HOGENOM" id="CLU_046737_8_4_10"/>
<name>I0KEF6_9BACT</name>